<dbReference type="Proteomes" id="UP000586095">
    <property type="component" value="Unassembled WGS sequence"/>
</dbReference>
<dbReference type="RefSeq" id="WP_185987302.1">
    <property type="nucleotide sequence ID" value="NZ_BAAALZ010000001.1"/>
</dbReference>
<accession>A0A852QY88</accession>
<gene>
    <name evidence="1" type="ORF">BJ960_002166</name>
</gene>
<reference evidence="1 2" key="1">
    <citation type="submission" date="2020-07" db="EMBL/GenBank/DDBJ databases">
        <title>Sequencing the genomes of 1000 actinobacteria strains.</title>
        <authorList>
            <person name="Klenk H.-P."/>
        </authorList>
    </citation>
    <scope>NUCLEOTIDE SEQUENCE [LARGE SCALE GENOMIC DNA]</scope>
    <source>
        <strain evidence="1 2">DSM 17380</strain>
    </source>
</reference>
<organism evidence="1 2">
    <name type="scientific">Leucobacter aridicollis</name>
    <dbReference type="NCBI Taxonomy" id="283878"/>
    <lineage>
        <taxon>Bacteria</taxon>
        <taxon>Bacillati</taxon>
        <taxon>Actinomycetota</taxon>
        <taxon>Actinomycetes</taxon>
        <taxon>Micrococcales</taxon>
        <taxon>Microbacteriaceae</taxon>
        <taxon>Leucobacter</taxon>
    </lineage>
</organism>
<keyword evidence="2" id="KW-1185">Reference proteome</keyword>
<proteinExistence type="predicted"/>
<dbReference type="AlphaFoldDB" id="A0A852QY88"/>
<evidence type="ECO:0000313" key="2">
    <source>
        <dbReference type="Proteomes" id="UP000586095"/>
    </source>
</evidence>
<name>A0A852QY88_9MICO</name>
<evidence type="ECO:0000313" key="1">
    <source>
        <dbReference type="EMBL" id="NYD27363.1"/>
    </source>
</evidence>
<comment type="caution">
    <text evidence="1">The sequence shown here is derived from an EMBL/GenBank/DDBJ whole genome shotgun (WGS) entry which is preliminary data.</text>
</comment>
<sequence length="137" mass="14633">MQDASTTPPGRLSFRTVFGGTTLQGAYYGEPKRISRDLADAEFAYDIDLFLHIGGEVTPGDGTTGLRNPRVSVPKRVVTAQLLVTADDAAAAPDAARYLRELVHEAAAALIARIAAKDRAVDEQTELAKLGPLLAER</sequence>
<dbReference type="EMBL" id="JACCBD010000001">
    <property type="protein sequence ID" value="NYD27363.1"/>
    <property type="molecule type" value="Genomic_DNA"/>
</dbReference>
<protein>
    <submittedName>
        <fullName evidence="1">Uncharacterized protein</fullName>
    </submittedName>
</protein>